<evidence type="ECO:0000256" key="3">
    <source>
        <dbReference type="SAM" id="SignalP"/>
    </source>
</evidence>
<keyword evidence="5" id="KW-1185">Reference proteome</keyword>
<comment type="caution">
    <text evidence="4">The sequence shown here is derived from an EMBL/GenBank/DDBJ whole genome shotgun (WGS) entry which is preliminary data.</text>
</comment>
<feature type="compositionally biased region" description="Polar residues" evidence="1">
    <location>
        <begin position="168"/>
        <end position="177"/>
    </location>
</feature>
<protein>
    <submittedName>
        <fullName evidence="4">Uncharacterized protein</fullName>
    </submittedName>
</protein>
<proteinExistence type="predicted"/>
<dbReference type="AlphaFoldDB" id="A0A1Y2AZD5"/>
<feature type="compositionally biased region" description="Acidic residues" evidence="1">
    <location>
        <begin position="203"/>
        <end position="217"/>
    </location>
</feature>
<dbReference type="Proteomes" id="UP000193920">
    <property type="component" value="Unassembled WGS sequence"/>
</dbReference>
<feature type="chain" id="PRO_5011965713" evidence="3">
    <location>
        <begin position="20"/>
        <end position="256"/>
    </location>
</feature>
<keyword evidence="2" id="KW-0472">Membrane</keyword>
<feature type="compositionally biased region" description="Basic and acidic residues" evidence="1">
    <location>
        <begin position="178"/>
        <end position="202"/>
    </location>
</feature>
<dbReference type="EMBL" id="MCOG01000190">
    <property type="protein sequence ID" value="ORY27834.1"/>
    <property type="molecule type" value="Genomic_DNA"/>
</dbReference>
<keyword evidence="2" id="KW-0812">Transmembrane</keyword>
<keyword evidence="3" id="KW-0732">Signal</keyword>
<reference evidence="4 5" key="1">
    <citation type="submission" date="2016-08" db="EMBL/GenBank/DDBJ databases">
        <title>A Parts List for Fungal Cellulosomes Revealed by Comparative Genomics.</title>
        <authorList>
            <consortium name="DOE Joint Genome Institute"/>
            <person name="Haitjema C.H."/>
            <person name="Gilmore S.P."/>
            <person name="Henske J.K."/>
            <person name="Solomon K.V."/>
            <person name="De Groot R."/>
            <person name="Kuo A."/>
            <person name="Mondo S.J."/>
            <person name="Salamov A.A."/>
            <person name="Labutti K."/>
            <person name="Zhao Z."/>
            <person name="Chiniquy J."/>
            <person name="Barry K."/>
            <person name="Brewer H.M."/>
            <person name="Purvine S.O."/>
            <person name="Wright A.T."/>
            <person name="Boxma B."/>
            <person name="Van Alen T."/>
            <person name="Hackstein J.H."/>
            <person name="Baker S.E."/>
            <person name="Grigoriev I.V."/>
            <person name="O'Malley M.A."/>
        </authorList>
    </citation>
    <scope>NUCLEOTIDE SEQUENCE [LARGE SCALE GENOMIC DNA]</scope>
    <source>
        <strain evidence="4 5">G1</strain>
    </source>
</reference>
<feature type="compositionally biased region" description="Basic and acidic residues" evidence="1">
    <location>
        <begin position="115"/>
        <end position="127"/>
    </location>
</feature>
<evidence type="ECO:0000256" key="2">
    <source>
        <dbReference type="SAM" id="Phobius"/>
    </source>
</evidence>
<feature type="compositionally biased region" description="Low complexity" evidence="1">
    <location>
        <begin position="82"/>
        <end position="114"/>
    </location>
</feature>
<feature type="compositionally biased region" description="Basic and acidic residues" evidence="1">
    <location>
        <begin position="152"/>
        <end position="167"/>
    </location>
</feature>
<feature type="signal peptide" evidence="3">
    <location>
        <begin position="1"/>
        <end position="19"/>
    </location>
</feature>
<sequence>MKFQFILLVITSFVFATASVEVSDAKEGVITPVESNANTVSVNNTSINSEPELNTVNVNTTKDNVSTSVDKVPDDLTVTDEGNNGNSVSSGDNLNASAFNNTSNVSEVSNNYSEGKTDEAEVNKVEDTASNANANEIPIDTGDVGKVSDGYEEGKNKIKENDIKTKNDNGISVNSKGSKGDTNDRENDDDIRVNSKDSKGDTDALDEDDANAVEESGENNSNSSDTTIAAGLAGAAAISSAGLFIWVKRSKRFLRS</sequence>
<gene>
    <name evidence="4" type="ORF">LY90DRAFT_628471</name>
</gene>
<keyword evidence="2" id="KW-1133">Transmembrane helix</keyword>
<feature type="transmembrane region" description="Helical" evidence="2">
    <location>
        <begin position="228"/>
        <end position="247"/>
    </location>
</feature>
<evidence type="ECO:0000313" key="5">
    <source>
        <dbReference type="Proteomes" id="UP000193920"/>
    </source>
</evidence>
<evidence type="ECO:0000256" key="1">
    <source>
        <dbReference type="SAM" id="MobiDB-lite"/>
    </source>
</evidence>
<evidence type="ECO:0000313" key="4">
    <source>
        <dbReference type="EMBL" id="ORY27834.1"/>
    </source>
</evidence>
<name>A0A1Y2AZD5_9FUNG</name>
<organism evidence="4 5">
    <name type="scientific">Neocallimastix californiae</name>
    <dbReference type="NCBI Taxonomy" id="1754190"/>
    <lineage>
        <taxon>Eukaryota</taxon>
        <taxon>Fungi</taxon>
        <taxon>Fungi incertae sedis</taxon>
        <taxon>Chytridiomycota</taxon>
        <taxon>Chytridiomycota incertae sedis</taxon>
        <taxon>Neocallimastigomycetes</taxon>
        <taxon>Neocallimastigales</taxon>
        <taxon>Neocallimastigaceae</taxon>
        <taxon>Neocallimastix</taxon>
    </lineage>
</organism>
<accession>A0A1Y2AZD5</accession>
<feature type="region of interest" description="Disordered" evidence="1">
    <location>
        <begin position="75"/>
        <end position="225"/>
    </location>
</feature>